<evidence type="ECO:0000313" key="3">
    <source>
        <dbReference type="Proteomes" id="UP000217994"/>
    </source>
</evidence>
<accession>A0A2A4FCU9</accession>
<dbReference type="InterPro" id="IPR029058">
    <property type="entry name" value="AB_hydrolase_fold"/>
</dbReference>
<organism evidence="2 3">
    <name type="scientific">Burkholderia ubonensis subsp. mesacidophila</name>
    <dbReference type="NCBI Taxonomy" id="265293"/>
    <lineage>
        <taxon>Bacteria</taxon>
        <taxon>Pseudomonadati</taxon>
        <taxon>Pseudomonadota</taxon>
        <taxon>Betaproteobacteria</taxon>
        <taxon>Burkholderiales</taxon>
        <taxon>Burkholderiaceae</taxon>
        <taxon>Burkholderia</taxon>
        <taxon>Burkholderia cepacia complex</taxon>
    </lineage>
</organism>
<evidence type="ECO:0000256" key="1">
    <source>
        <dbReference type="SAM" id="MobiDB-lite"/>
    </source>
</evidence>
<dbReference type="Proteomes" id="UP000217994">
    <property type="component" value="Unassembled WGS sequence"/>
</dbReference>
<evidence type="ECO:0000313" key="2">
    <source>
        <dbReference type="EMBL" id="PCE31211.1"/>
    </source>
</evidence>
<sequence>MESIGIVAPQTMHLAEPLRLQSGSVIGNYQLVVETYGELNAARSNAVLSGPYRRAPGNRQGSRPYRNAPVYRQRCPGAQGA</sequence>
<gene>
    <name evidence="2" type="ORF">BZL54_16885</name>
</gene>
<protein>
    <submittedName>
        <fullName evidence="2">Uncharacterized protein</fullName>
    </submittedName>
</protein>
<comment type="caution">
    <text evidence="2">The sequence shown here is derived from an EMBL/GenBank/DDBJ whole genome shotgun (WGS) entry which is preliminary data.</text>
</comment>
<name>A0A2A4FCU9_9BURK</name>
<dbReference type="AlphaFoldDB" id="A0A2A4FCU9"/>
<reference evidence="2 3" key="1">
    <citation type="submission" date="2017-01" db="EMBL/GenBank/DDBJ databases">
        <title>Whole-Genome Shotgun Sequencing of Two beta-Proteobacterial Species in Search of the Bulgecin Biosynthetic Cluster.</title>
        <authorList>
            <person name="Horsman M.E."/>
            <person name="Marous D.R."/>
            <person name="Li R."/>
            <person name="Oliver R.A."/>
            <person name="Byun B."/>
            <person name="Emrich S.J."/>
            <person name="Boggess B."/>
            <person name="Townsend C.A."/>
            <person name="Mobashery S."/>
        </authorList>
    </citation>
    <scope>NUCLEOTIDE SEQUENCE [LARGE SCALE GENOMIC DNA]</scope>
    <source>
        <strain evidence="2 3">ATCC 31433</strain>
    </source>
</reference>
<dbReference type="Gene3D" id="3.40.50.1820">
    <property type="entry name" value="alpha/beta hydrolase"/>
    <property type="match status" value="1"/>
</dbReference>
<feature type="region of interest" description="Disordered" evidence="1">
    <location>
        <begin position="51"/>
        <end position="81"/>
    </location>
</feature>
<dbReference type="EMBL" id="MTZU01000051">
    <property type="protein sequence ID" value="PCE31211.1"/>
    <property type="molecule type" value="Genomic_DNA"/>
</dbReference>
<proteinExistence type="predicted"/>